<organism evidence="1 2">
    <name type="scientific">Aduncisulcus paluster</name>
    <dbReference type="NCBI Taxonomy" id="2918883"/>
    <lineage>
        <taxon>Eukaryota</taxon>
        <taxon>Metamonada</taxon>
        <taxon>Carpediemonas-like organisms</taxon>
        <taxon>Aduncisulcus</taxon>
    </lineage>
</organism>
<name>A0ABQ5JXH9_9EUKA</name>
<comment type="caution">
    <text evidence="1">The sequence shown here is derived from an EMBL/GenBank/DDBJ whole genome shotgun (WGS) entry which is preliminary data.</text>
</comment>
<accession>A0ABQ5JXH9</accession>
<dbReference type="Proteomes" id="UP001057375">
    <property type="component" value="Unassembled WGS sequence"/>
</dbReference>
<dbReference type="SUPFAM" id="SSF51206">
    <property type="entry name" value="cAMP-binding domain-like"/>
    <property type="match status" value="1"/>
</dbReference>
<sequence>MVVAENGIEVLLISGTEDYEHAYHNNLYDQMREAGVRIQYEVVDDIRKIQPFADLSERTVERIAGIASLVELKKGETLFWEKDQVNAV</sequence>
<dbReference type="InterPro" id="IPR018490">
    <property type="entry name" value="cNMP-bd_dom_sf"/>
</dbReference>
<feature type="non-terminal residue" evidence="1">
    <location>
        <position position="88"/>
    </location>
</feature>
<reference evidence="1" key="1">
    <citation type="submission" date="2022-03" db="EMBL/GenBank/DDBJ databases">
        <title>Draft genome sequence of Aduncisulcus paluster, a free-living microaerophilic Fornicata.</title>
        <authorList>
            <person name="Yuyama I."/>
            <person name="Kume K."/>
            <person name="Tamura T."/>
            <person name="Inagaki Y."/>
            <person name="Hashimoto T."/>
        </authorList>
    </citation>
    <scope>NUCLEOTIDE SEQUENCE</scope>
    <source>
        <strain evidence="1">NY0171</strain>
    </source>
</reference>
<gene>
    <name evidence="1" type="ORF">ADUPG1_004142</name>
</gene>
<dbReference type="EMBL" id="BQXS01005995">
    <property type="protein sequence ID" value="GKT16582.1"/>
    <property type="molecule type" value="Genomic_DNA"/>
</dbReference>
<evidence type="ECO:0000313" key="2">
    <source>
        <dbReference type="Proteomes" id="UP001057375"/>
    </source>
</evidence>
<keyword evidence="2" id="KW-1185">Reference proteome</keyword>
<protein>
    <submittedName>
        <fullName evidence="1">Uncharacterized protein</fullName>
    </submittedName>
</protein>
<proteinExistence type="predicted"/>
<evidence type="ECO:0000313" key="1">
    <source>
        <dbReference type="EMBL" id="GKT16582.1"/>
    </source>
</evidence>